<dbReference type="OrthoDB" id="9801455at2"/>
<dbReference type="RefSeq" id="WP_119667683.1">
    <property type="nucleotide sequence ID" value="NZ_QXED01000003.1"/>
</dbReference>
<evidence type="ECO:0000313" key="9">
    <source>
        <dbReference type="Proteomes" id="UP000283523"/>
    </source>
</evidence>
<evidence type="ECO:0000256" key="2">
    <source>
        <dbReference type="ARBA" id="ARBA00022801"/>
    </source>
</evidence>
<protein>
    <submittedName>
        <fullName evidence="8">Glycoside hydrolase</fullName>
    </submittedName>
</protein>
<evidence type="ECO:0000256" key="3">
    <source>
        <dbReference type="ARBA" id="ARBA00023295"/>
    </source>
</evidence>
<feature type="active site" description="Proton acceptor" evidence="4">
    <location>
        <position position="41"/>
    </location>
</feature>
<proteinExistence type="inferred from homology"/>
<accession>A0A418MAW0</accession>
<dbReference type="PANTHER" id="PTHR42812">
    <property type="entry name" value="BETA-XYLOSIDASE"/>
    <property type="match status" value="1"/>
</dbReference>
<dbReference type="InterPro" id="IPR023296">
    <property type="entry name" value="Glyco_hydro_beta-prop_sf"/>
</dbReference>
<evidence type="ECO:0000256" key="6">
    <source>
        <dbReference type="RuleBase" id="RU361187"/>
    </source>
</evidence>
<dbReference type="PANTHER" id="PTHR42812:SF5">
    <property type="entry name" value="ENDO-ARABINASE"/>
    <property type="match status" value="1"/>
</dbReference>
<evidence type="ECO:0000256" key="4">
    <source>
        <dbReference type="PIRSR" id="PIRSR606710-1"/>
    </source>
</evidence>
<evidence type="ECO:0000256" key="1">
    <source>
        <dbReference type="ARBA" id="ARBA00009865"/>
    </source>
</evidence>
<evidence type="ECO:0000256" key="5">
    <source>
        <dbReference type="PIRSR" id="PIRSR606710-2"/>
    </source>
</evidence>
<comment type="caution">
    <text evidence="8">The sequence shown here is derived from an EMBL/GenBank/DDBJ whole genome shotgun (WGS) entry which is preliminary data.</text>
</comment>
<feature type="site" description="Important for catalytic activity, responsible for pKa modulation of the active site Glu and correct orientation of both the proton donor and substrate" evidence="5">
    <location>
        <position position="148"/>
    </location>
</feature>
<dbReference type="EMBL" id="QXED01000003">
    <property type="protein sequence ID" value="RIV23466.1"/>
    <property type="molecule type" value="Genomic_DNA"/>
</dbReference>
<organism evidence="8 9">
    <name type="scientific">Fibrisoma montanum</name>
    <dbReference type="NCBI Taxonomy" id="2305895"/>
    <lineage>
        <taxon>Bacteria</taxon>
        <taxon>Pseudomonadati</taxon>
        <taxon>Bacteroidota</taxon>
        <taxon>Cytophagia</taxon>
        <taxon>Cytophagales</taxon>
        <taxon>Spirosomataceae</taxon>
        <taxon>Fibrisoma</taxon>
    </lineage>
</organism>
<dbReference type="Gene3D" id="2.115.10.20">
    <property type="entry name" value="Glycosyl hydrolase domain, family 43"/>
    <property type="match status" value="1"/>
</dbReference>
<keyword evidence="3 6" id="KW-0326">Glycosidase</keyword>
<dbReference type="CDD" id="cd08999">
    <property type="entry name" value="GH43_ABN-like"/>
    <property type="match status" value="1"/>
</dbReference>
<dbReference type="GO" id="GO:0004553">
    <property type="term" value="F:hydrolase activity, hydrolyzing O-glycosyl compounds"/>
    <property type="evidence" value="ECO:0007669"/>
    <property type="project" value="InterPro"/>
</dbReference>
<evidence type="ECO:0000313" key="8">
    <source>
        <dbReference type="EMBL" id="RIV23466.1"/>
    </source>
</evidence>
<gene>
    <name evidence="8" type="ORF">DYU11_10730</name>
</gene>
<dbReference type="Pfam" id="PF04616">
    <property type="entry name" value="Glyco_hydro_43"/>
    <property type="match status" value="1"/>
</dbReference>
<keyword evidence="9" id="KW-1185">Reference proteome</keyword>
<dbReference type="AlphaFoldDB" id="A0A418MAW0"/>
<comment type="similarity">
    <text evidence="1 6">Belongs to the glycosyl hydrolase 43 family.</text>
</comment>
<dbReference type="GO" id="GO:0005975">
    <property type="term" value="P:carbohydrate metabolic process"/>
    <property type="evidence" value="ECO:0007669"/>
    <property type="project" value="InterPro"/>
</dbReference>
<feature type="active site" description="Proton donor" evidence="4">
    <location>
        <position position="208"/>
    </location>
</feature>
<dbReference type="SUPFAM" id="SSF75005">
    <property type="entry name" value="Arabinanase/levansucrase/invertase"/>
    <property type="match status" value="1"/>
</dbReference>
<dbReference type="Gene3D" id="2.60.120.200">
    <property type="match status" value="1"/>
</dbReference>
<feature type="chain" id="PRO_5019302646" evidence="7">
    <location>
        <begin position="21"/>
        <end position="522"/>
    </location>
</feature>
<keyword evidence="2 6" id="KW-0378">Hydrolase</keyword>
<feature type="signal peptide" evidence="7">
    <location>
        <begin position="1"/>
        <end position="20"/>
    </location>
</feature>
<keyword evidence="7" id="KW-0732">Signal</keyword>
<sequence>MRNVVLVVITFFSIAAQAFAQSSPGPGVTYTNPVIAGDFADPSVVRVGDSYVAVGTSSEWGPAYPIYTSKDLVNWTYVGPVFNELPPWTMGSYWAPELFYRNGTYYVYYTARRKTDQRSFIGVATSRDLTKGFTDHGLLLEWTSEAIDPFIVEEAGQLFITWKAYGLDKGRAIEILGAELSADGLKVTGQAFSLIQAEQANWEKGGVEGQAIVKRGRYYYMLYSGNACCGAQCNYQVGVARAEKLQGPWEKYANNPMLVGDKNWKCPGHGTVVVTPDQRYFYLHHAYNGDDFTFTGRQGVLSELIWDDKSQWPAFRYGHSTPIRAESPLQAAQQRKINLSADFSQAVNPVPWVWDVSRPKPAYRVQQGQLQLVNEGSDQAGTFLGVVVKKGTYTLSAAIEPKGDLLQSLCLYGDAQNQLGIGIRPGGVELWQIKGGTRQVLKTQPVANNSPSVTLQIRCQGGRDYEFGWRTREGTYVPLTDAPLDGSFLPRWDRAPRIGIGLSGKDQGSSRIRTLTLRYDES</sequence>
<dbReference type="InterPro" id="IPR006710">
    <property type="entry name" value="Glyco_hydro_43"/>
</dbReference>
<name>A0A418MAW0_9BACT</name>
<evidence type="ECO:0000256" key="7">
    <source>
        <dbReference type="SAM" id="SignalP"/>
    </source>
</evidence>
<dbReference type="Proteomes" id="UP000283523">
    <property type="component" value="Unassembled WGS sequence"/>
</dbReference>
<reference evidence="8 9" key="1">
    <citation type="submission" date="2018-08" db="EMBL/GenBank/DDBJ databases">
        <title>Fibrisoma montanum sp. nov., isolated from Danxia mountain soil.</title>
        <authorList>
            <person name="Huang Y."/>
        </authorList>
    </citation>
    <scope>NUCLEOTIDE SEQUENCE [LARGE SCALE GENOMIC DNA]</scope>
    <source>
        <strain evidence="8 9">HYT19</strain>
    </source>
</reference>
<dbReference type="InterPro" id="IPR051795">
    <property type="entry name" value="Glycosyl_Hydrlase_43"/>
</dbReference>